<sequence>MAEEEEFARAVEDGLKLAKRVYAGKDRQVTGPPRPVGGMERKADSFLPSAPMVYAVISDPRIVDNPDIPSYQPHVYGRCDPPALIPLHMGDIGMEIDCLLDSAFVSVHGRWRVHCVMRNKSCSCRLVVPIGDQDYLEAAVEYYFGRSLSVAVHIRKTYLVSWTVLTINHVLGSVLGVEIEVGGRSYHTQVIEEEEHNIGNTAENKGSGFLKGHIFYMTIPQVNGGSDISIKAKWSQKLAYNDGQFLVSIPFNFPEYVTPFSKVVAKKEKIQLNLNSGFGKELLIQKISHLLKEKNCQAGKLNFLYEANVDSWSDKDFEFSYSLYSNDLSGGILLKSPTTHDGDQRDMFCFYLFPGSNQRKKVFKNEIVFVVDVSGSMHGKFIENVKSSLAASLLELRPGDLFDIIAFNDELHSFSPCLEHATEEMVENAIQWMNKDFIAEGGTDIMHPLKEAVGLLSSTNCSIPQIFLITDGAVEDEHNICNTIKTLLANSGSISPRISTFGIGSYCNHYFLKILASIGRGQYDAAYDPDSIGTHIKKWFCRASSTIVANLTVDSFTDLDEFEVCSADSGEVGKRVKWQKSLSSSPILLLDEFKKASTRSFSWFGGELGVEDSESRIGIVKLAKKVNDEAFLLLLYCYLSFQVYSINIPDLSAQCPLIISGRFYGRFPETLQAKGILADMTDIVIDLKVYNTKDFPLEKALVKQHIDLLTAQAWFTESKQLEEKIYNVAKLSIHNSIPSEYACMVLLQRDTVKEAVKQAKKKTSRMRAGQGYNFPTVVHGVTIGFGDPTATKENRQIGAQKEPEILTVYKTIGCCSKIAYCCCCPCCINTCNKLNDQLVIALTQLCAALSCLACSECCSELCGAD</sequence>
<accession>A0A8J5HIU7</accession>
<dbReference type="InterPro" id="IPR002035">
    <property type="entry name" value="VWF_A"/>
</dbReference>
<proteinExistence type="predicted"/>
<protein>
    <recommendedName>
        <fullName evidence="1">VWFA domain-containing protein</fullName>
    </recommendedName>
</protein>
<evidence type="ECO:0000259" key="1">
    <source>
        <dbReference type="PROSITE" id="PS50234"/>
    </source>
</evidence>
<dbReference type="Pfam" id="PF13768">
    <property type="entry name" value="VWA_3"/>
    <property type="match status" value="1"/>
</dbReference>
<dbReference type="InterPro" id="IPR036465">
    <property type="entry name" value="vWFA_dom_sf"/>
</dbReference>
<comment type="caution">
    <text evidence="2">The sequence shown here is derived from an EMBL/GenBank/DDBJ whole genome shotgun (WGS) entry which is preliminary data.</text>
</comment>
<dbReference type="PANTHER" id="PTHR46503">
    <property type="entry name" value="INTER-ALPHA-TRYPSIN INHIBITOR HEAVY CHAIN-LIKE PROTEIN"/>
    <property type="match status" value="1"/>
</dbReference>
<feature type="domain" description="VWFA" evidence="1">
    <location>
        <begin position="366"/>
        <end position="551"/>
    </location>
</feature>
<dbReference type="PANTHER" id="PTHR46503:SF1">
    <property type="entry name" value="INTER-ALPHA-TRYPSIN INHIBITOR HEAVY CHAIN-LIKE PROTEIN"/>
    <property type="match status" value="1"/>
</dbReference>
<keyword evidence="3" id="KW-1185">Reference proteome</keyword>
<dbReference type="AlphaFoldDB" id="A0A8J5HIU7"/>
<dbReference type="SMART" id="SM00327">
    <property type="entry name" value="VWA"/>
    <property type="match status" value="1"/>
</dbReference>
<dbReference type="Proteomes" id="UP000734854">
    <property type="component" value="Unassembled WGS sequence"/>
</dbReference>
<dbReference type="SUPFAM" id="SSF53300">
    <property type="entry name" value="vWA-like"/>
    <property type="match status" value="1"/>
</dbReference>
<dbReference type="Gene3D" id="3.40.50.410">
    <property type="entry name" value="von Willebrand factor, type A domain"/>
    <property type="match status" value="1"/>
</dbReference>
<name>A0A8J5HIU7_ZINOF</name>
<organism evidence="2 3">
    <name type="scientific">Zingiber officinale</name>
    <name type="common">Ginger</name>
    <name type="synonym">Amomum zingiber</name>
    <dbReference type="NCBI Taxonomy" id="94328"/>
    <lineage>
        <taxon>Eukaryota</taxon>
        <taxon>Viridiplantae</taxon>
        <taxon>Streptophyta</taxon>
        <taxon>Embryophyta</taxon>
        <taxon>Tracheophyta</taxon>
        <taxon>Spermatophyta</taxon>
        <taxon>Magnoliopsida</taxon>
        <taxon>Liliopsida</taxon>
        <taxon>Zingiberales</taxon>
        <taxon>Zingiberaceae</taxon>
        <taxon>Zingiber</taxon>
    </lineage>
</organism>
<gene>
    <name evidence="2" type="ORF">ZIOFF_020666</name>
</gene>
<evidence type="ECO:0000313" key="3">
    <source>
        <dbReference type="Proteomes" id="UP000734854"/>
    </source>
</evidence>
<dbReference type="PROSITE" id="PS50234">
    <property type="entry name" value="VWFA"/>
    <property type="match status" value="1"/>
</dbReference>
<dbReference type="EMBL" id="JACMSC010000006">
    <property type="protein sequence ID" value="KAG6517281.1"/>
    <property type="molecule type" value="Genomic_DNA"/>
</dbReference>
<reference evidence="2 3" key="1">
    <citation type="submission" date="2020-08" db="EMBL/GenBank/DDBJ databases">
        <title>Plant Genome Project.</title>
        <authorList>
            <person name="Zhang R.-G."/>
        </authorList>
    </citation>
    <scope>NUCLEOTIDE SEQUENCE [LARGE SCALE GENOMIC DNA]</scope>
    <source>
        <tissue evidence="2">Rhizome</tissue>
    </source>
</reference>
<evidence type="ECO:0000313" key="2">
    <source>
        <dbReference type="EMBL" id="KAG6517281.1"/>
    </source>
</evidence>